<sequence length="72" mass="8002">MKTKEKMSKEELLNQIKNSNGSLEISSVSSTEEGEEVIALAKHLELEGKIVLLEYCLDKKPLAVSLKTKDPD</sequence>
<evidence type="ECO:0000313" key="2">
    <source>
        <dbReference type="Proteomes" id="UP000587942"/>
    </source>
</evidence>
<proteinExistence type="predicted"/>
<name>A0A846TBE6_9BACI</name>
<comment type="caution">
    <text evidence="1">The sequence shown here is derived from an EMBL/GenBank/DDBJ whole genome shotgun (WGS) entry which is preliminary data.</text>
</comment>
<protein>
    <submittedName>
        <fullName evidence="1">Uncharacterized protein</fullName>
    </submittedName>
</protein>
<reference evidence="1 2" key="1">
    <citation type="submission" date="2020-03" db="EMBL/GenBank/DDBJ databases">
        <authorList>
            <person name="Sun Q."/>
        </authorList>
    </citation>
    <scope>NUCLEOTIDE SEQUENCE [LARGE SCALE GENOMIC DNA]</scope>
    <source>
        <strain evidence="1 2">KACC 21451</strain>
    </source>
</reference>
<dbReference type="RefSeq" id="WP_167830707.1">
    <property type="nucleotide sequence ID" value="NZ_JAAVUM010000001.1"/>
</dbReference>
<dbReference type="Proteomes" id="UP000587942">
    <property type="component" value="Unassembled WGS sequence"/>
</dbReference>
<gene>
    <name evidence="1" type="ORF">GWK17_01660</name>
</gene>
<dbReference type="EMBL" id="JAAVUM010000001">
    <property type="protein sequence ID" value="NKE04190.1"/>
    <property type="molecule type" value="Genomic_DNA"/>
</dbReference>
<evidence type="ECO:0000313" key="1">
    <source>
        <dbReference type="EMBL" id="NKE04190.1"/>
    </source>
</evidence>
<organism evidence="1 2">
    <name type="scientific">Mesobacillus selenatarsenatis</name>
    <dbReference type="NCBI Taxonomy" id="388741"/>
    <lineage>
        <taxon>Bacteria</taxon>
        <taxon>Bacillati</taxon>
        <taxon>Bacillota</taxon>
        <taxon>Bacilli</taxon>
        <taxon>Bacillales</taxon>
        <taxon>Bacillaceae</taxon>
        <taxon>Mesobacillus</taxon>
    </lineage>
</organism>
<dbReference type="AlphaFoldDB" id="A0A846TBE6"/>
<accession>A0A846TBE6</accession>